<name>A0A501PUD9_9PROT</name>
<organism evidence="10 11">
    <name type="scientific">Emcibacter nanhaiensis</name>
    <dbReference type="NCBI Taxonomy" id="1505037"/>
    <lineage>
        <taxon>Bacteria</taxon>
        <taxon>Pseudomonadati</taxon>
        <taxon>Pseudomonadota</taxon>
        <taxon>Alphaproteobacteria</taxon>
        <taxon>Emcibacterales</taxon>
        <taxon>Emcibacteraceae</taxon>
        <taxon>Emcibacter</taxon>
    </lineage>
</organism>
<keyword evidence="3 7" id="KW-0699">rRNA-binding</keyword>
<comment type="subunit">
    <text evidence="7">Part of the 30S ribosomal subunit. Contacts proteins S9 and S11.</text>
</comment>
<dbReference type="InterPro" id="IPR023798">
    <property type="entry name" value="Ribosomal_uS7_dom"/>
</dbReference>
<dbReference type="GO" id="GO:0006412">
    <property type="term" value="P:translation"/>
    <property type="evidence" value="ECO:0007669"/>
    <property type="project" value="UniProtKB-UniRule"/>
</dbReference>
<comment type="function">
    <text evidence="7">One of the primary rRNA binding proteins, it binds directly to 16S rRNA where it nucleates assembly of the head domain of the 30S subunit. Is located at the subunit interface close to the decoding center, probably blocks exit of the E-site tRNA.</text>
</comment>
<proteinExistence type="inferred from homology"/>
<evidence type="ECO:0000256" key="2">
    <source>
        <dbReference type="ARBA" id="ARBA00022555"/>
    </source>
</evidence>
<dbReference type="SUPFAM" id="SSF47973">
    <property type="entry name" value="Ribosomal protein S7"/>
    <property type="match status" value="1"/>
</dbReference>
<dbReference type="InterPro" id="IPR036823">
    <property type="entry name" value="Ribosomal_uS7_dom_sf"/>
</dbReference>
<dbReference type="PROSITE" id="PS00052">
    <property type="entry name" value="RIBOSOMAL_S7"/>
    <property type="match status" value="1"/>
</dbReference>
<dbReference type="GO" id="GO:0019843">
    <property type="term" value="F:rRNA binding"/>
    <property type="evidence" value="ECO:0007669"/>
    <property type="project" value="UniProtKB-UniRule"/>
</dbReference>
<dbReference type="EMBL" id="VFIY01000002">
    <property type="protein sequence ID" value="TPD63825.1"/>
    <property type="molecule type" value="Genomic_DNA"/>
</dbReference>
<keyword evidence="5 7" id="KW-0689">Ribosomal protein</keyword>
<dbReference type="InterPro" id="IPR020606">
    <property type="entry name" value="Ribosomal_uS7_CS"/>
</dbReference>
<keyword evidence="4 7" id="KW-0694">RNA-binding</keyword>
<gene>
    <name evidence="7 10" type="primary">rpsG</name>
    <name evidence="10" type="ORF">FIV46_00105</name>
</gene>
<dbReference type="HAMAP" id="MF_00480_B">
    <property type="entry name" value="Ribosomal_uS7_B"/>
    <property type="match status" value="1"/>
</dbReference>
<keyword evidence="11" id="KW-1185">Reference proteome</keyword>
<evidence type="ECO:0000256" key="5">
    <source>
        <dbReference type="ARBA" id="ARBA00022980"/>
    </source>
</evidence>
<comment type="similarity">
    <text evidence="1 7 8">Belongs to the universal ribosomal protein uS7 family.</text>
</comment>
<feature type="domain" description="Small ribosomal subunit protein uS7" evidence="9">
    <location>
        <begin position="2"/>
        <end position="149"/>
    </location>
</feature>
<evidence type="ECO:0000256" key="3">
    <source>
        <dbReference type="ARBA" id="ARBA00022730"/>
    </source>
</evidence>
<evidence type="ECO:0000313" key="10">
    <source>
        <dbReference type="EMBL" id="TPD63825.1"/>
    </source>
</evidence>
<dbReference type="GO" id="GO:0003735">
    <property type="term" value="F:structural constituent of ribosome"/>
    <property type="evidence" value="ECO:0007669"/>
    <property type="project" value="InterPro"/>
</dbReference>
<dbReference type="FunFam" id="1.10.455.10:FF:000001">
    <property type="entry name" value="30S ribosomal protein S7"/>
    <property type="match status" value="1"/>
</dbReference>
<dbReference type="CDD" id="cd14869">
    <property type="entry name" value="uS7_Bacteria"/>
    <property type="match status" value="1"/>
</dbReference>
<reference evidence="11" key="1">
    <citation type="submission" date="2019-06" db="EMBL/GenBank/DDBJ databases">
        <title>The complete genome of Emcibacter congregatus ZYLT.</title>
        <authorList>
            <person name="Zhao Z."/>
        </authorList>
    </citation>
    <scope>NUCLEOTIDE SEQUENCE [LARGE SCALE GENOMIC DNA]</scope>
    <source>
        <strain evidence="11">MCCC 1A06723</strain>
    </source>
</reference>
<evidence type="ECO:0000256" key="7">
    <source>
        <dbReference type="HAMAP-Rule" id="MF_00480"/>
    </source>
</evidence>
<evidence type="ECO:0000256" key="8">
    <source>
        <dbReference type="RuleBase" id="RU003619"/>
    </source>
</evidence>
<dbReference type="GO" id="GO:0015935">
    <property type="term" value="C:small ribosomal subunit"/>
    <property type="evidence" value="ECO:0007669"/>
    <property type="project" value="InterPro"/>
</dbReference>
<protein>
    <recommendedName>
        <fullName evidence="7">Small ribosomal subunit protein uS7</fullName>
    </recommendedName>
</protein>
<dbReference type="PANTHER" id="PTHR11205">
    <property type="entry name" value="RIBOSOMAL PROTEIN S7"/>
    <property type="match status" value="1"/>
</dbReference>
<dbReference type="InterPro" id="IPR005717">
    <property type="entry name" value="Ribosomal_uS7_bac/org-type"/>
</dbReference>
<evidence type="ECO:0000256" key="6">
    <source>
        <dbReference type="ARBA" id="ARBA00023274"/>
    </source>
</evidence>
<dbReference type="InterPro" id="IPR000235">
    <property type="entry name" value="Ribosomal_uS7"/>
</dbReference>
<dbReference type="Proteomes" id="UP000319148">
    <property type="component" value="Unassembled WGS sequence"/>
</dbReference>
<dbReference type="NCBIfam" id="TIGR01029">
    <property type="entry name" value="rpsG_bact"/>
    <property type="match status" value="1"/>
</dbReference>
<keyword evidence="6 7" id="KW-0687">Ribonucleoprotein</keyword>
<accession>A0A501PUD9</accession>
<evidence type="ECO:0000256" key="1">
    <source>
        <dbReference type="ARBA" id="ARBA00007151"/>
    </source>
</evidence>
<dbReference type="Gene3D" id="1.10.455.10">
    <property type="entry name" value="Ribosomal protein S7 domain"/>
    <property type="match status" value="1"/>
</dbReference>
<sequence>MSRRHAAEKRKVLPDPKFGDIVLTKFMNNLMVDGKKSVAERIVYGALDLVQAKTGQEPLEVFHQALDNVKPAVEVRSRRVGGATYQVPVEVRSDRAQALAIRWMIEMSRKRNENTMTERLGGELLDALNNRGASVKKREDTHRMAEANKAFSHYRW</sequence>
<evidence type="ECO:0000256" key="4">
    <source>
        <dbReference type="ARBA" id="ARBA00022884"/>
    </source>
</evidence>
<dbReference type="AlphaFoldDB" id="A0A501PUD9"/>
<keyword evidence="2 7" id="KW-0820">tRNA-binding</keyword>
<dbReference type="RefSeq" id="WP_139937774.1">
    <property type="nucleotide sequence ID" value="NZ_JBHSYP010000012.1"/>
</dbReference>
<dbReference type="OrthoDB" id="9807653at2"/>
<dbReference type="Pfam" id="PF00177">
    <property type="entry name" value="Ribosomal_S7"/>
    <property type="match status" value="1"/>
</dbReference>
<dbReference type="PIRSF" id="PIRSF002122">
    <property type="entry name" value="RPS7p_RPS7a_RPS5e_RPS7o"/>
    <property type="match status" value="1"/>
</dbReference>
<comment type="caution">
    <text evidence="10">The sequence shown here is derived from an EMBL/GenBank/DDBJ whole genome shotgun (WGS) entry which is preliminary data.</text>
</comment>
<dbReference type="GO" id="GO:0000049">
    <property type="term" value="F:tRNA binding"/>
    <property type="evidence" value="ECO:0007669"/>
    <property type="project" value="UniProtKB-UniRule"/>
</dbReference>
<evidence type="ECO:0000313" key="11">
    <source>
        <dbReference type="Proteomes" id="UP000319148"/>
    </source>
</evidence>
<evidence type="ECO:0000259" key="9">
    <source>
        <dbReference type="Pfam" id="PF00177"/>
    </source>
</evidence>